<reference evidence="1 2" key="1">
    <citation type="submission" date="2017-07" db="EMBL/GenBank/DDBJ databases">
        <title>Genome Sequence of Arenibacter algicola Strain SMS7 Isolated from a culture of the Diatom Skeletonema marinoi.</title>
        <authorList>
            <person name="Topel M."/>
            <person name="Pinder M.I.M."/>
            <person name="Johansson O.N."/>
            <person name="Kourtchenko O."/>
            <person name="Godhe A."/>
            <person name="Clarke A.K."/>
        </authorList>
    </citation>
    <scope>NUCLEOTIDE SEQUENCE [LARGE SCALE GENOMIC DNA]</scope>
    <source>
        <strain evidence="1 2">SMS7</strain>
    </source>
</reference>
<accession>A0A221UVV9</accession>
<dbReference type="RefSeq" id="WP_093978203.1">
    <property type="nucleotide sequence ID" value="NZ_CP022515.1"/>
</dbReference>
<name>A0A221UVV9_9FLAO</name>
<protein>
    <recommendedName>
        <fullName evidence="3">MORN repeat variant</fullName>
    </recommendedName>
</protein>
<dbReference type="SUPFAM" id="SSF82185">
    <property type="entry name" value="Histone H3 K4-specific methyltransferase SET7/9 N-terminal domain"/>
    <property type="match status" value="1"/>
</dbReference>
<dbReference type="AlphaFoldDB" id="A0A221UVV9"/>
<evidence type="ECO:0000313" key="2">
    <source>
        <dbReference type="Proteomes" id="UP000204551"/>
    </source>
</evidence>
<dbReference type="Gene3D" id="2.20.110.10">
    <property type="entry name" value="Histone H3 K4-specific methyltransferase SET7/9 N-terminal domain"/>
    <property type="match status" value="1"/>
</dbReference>
<dbReference type="EMBL" id="CP022515">
    <property type="protein sequence ID" value="ASO05452.1"/>
    <property type="molecule type" value="Genomic_DNA"/>
</dbReference>
<evidence type="ECO:0000313" key="1">
    <source>
        <dbReference type="EMBL" id="ASO05452.1"/>
    </source>
</evidence>
<proteinExistence type="predicted"/>
<evidence type="ECO:0008006" key="3">
    <source>
        <dbReference type="Google" id="ProtNLM"/>
    </source>
</evidence>
<dbReference type="Proteomes" id="UP000204551">
    <property type="component" value="Chromosome"/>
</dbReference>
<organism evidence="1 2">
    <name type="scientific">Arenibacter algicola</name>
    <dbReference type="NCBI Taxonomy" id="616991"/>
    <lineage>
        <taxon>Bacteria</taxon>
        <taxon>Pseudomonadati</taxon>
        <taxon>Bacteroidota</taxon>
        <taxon>Flavobacteriia</taxon>
        <taxon>Flavobacteriales</taxon>
        <taxon>Flavobacteriaceae</taxon>
        <taxon>Arenibacter</taxon>
    </lineage>
</organism>
<dbReference type="KEGG" id="aalg:AREALGSMS7_01993"/>
<gene>
    <name evidence="1" type="ORF">AREALGSMS7_01993</name>
</gene>
<sequence>MKNFWLIIFLCSLNQLFGQEVVLLKDLYVDNFLFYKVSDNQLFSGNAQKIRKNGHLVYEEFIENGILKKSVSYYNRTEKPIPALITEYHANSFDRKKEIRYDLSHQWRESRFYDINKNKTLVEEYENDKLIYRCEYMNNKKHGTEFCYDKQGNEIKIQYKNGKKETTQ</sequence>